<dbReference type="OMA" id="AEYCERK"/>
<dbReference type="AlphaFoldDB" id="A0A0E0PXD6"/>
<keyword evidence="1" id="KW-0175">Coiled coil</keyword>
<name>A0A0E0PXD6_ORYRU</name>
<keyword evidence="3" id="KW-1185">Reference proteome</keyword>
<organism evidence="2 3">
    <name type="scientific">Oryza rufipogon</name>
    <name type="common">Brownbeard rice</name>
    <name type="synonym">Asian wild rice</name>
    <dbReference type="NCBI Taxonomy" id="4529"/>
    <lineage>
        <taxon>Eukaryota</taxon>
        <taxon>Viridiplantae</taxon>
        <taxon>Streptophyta</taxon>
        <taxon>Embryophyta</taxon>
        <taxon>Tracheophyta</taxon>
        <taxon>Spermatophyta</taxon>
        <taxon>Magnoliopsida</taxon>
        <taxon>Liliopsida</taxon>
        <taxon>Poales</taxon>
        <taxon>Poaceae</taxon>
        <taxon>BOP clade</taxon>
        <taxon>Oryzoideae</taxon>
        <taxon>Oryzeae</taxon>
        <taxon>Oryzinae</taxon>
        <taxon>Oryza</taxon>
    </lineage>
</organism>
<evidence type="ECO:0000313" key="3">
    <source>
        <dbReference type="Proteomes" id="UP000008022"/>
    </source>
</evidence>
<dbReference type="EnsemblPlants" id="ORUFI06G14420.1">
    <property type="protein sequence ID" value="ORUFI06G14420.1"/>
    <property type="gene ID" value="ORUFI06G14420"/>
</dbReference>
<dbReference type="Proteomes" id="UP000008022">
    <property type="component" value="Unassembled WGS sequence"/>
</dbReference>
<feature type="coiled-coil region" evidence="1">
    <location>
        <begin position="181"/>
        <end position="208"/>
    </location>
</feature>
<sequence>MVQTQTLRAEAWKAIKEEKRPVVYTLDEPEKDDRNNLSLSQGNLANDKARVDLMQNRGKRLEAALTKQLDEKLLKQEPLNNRLIVDAIGVITSSWKEHYAKPCPEDLVKLMSDVGDLVGLFERQLRYESVCTDASRDLKIFADDNAEYCERKAKEARTVAVAYPQLVKRNEEMIVNHPVTIDSLSQKVTELENRRDNAKINIEATKMQKEAEASAPPSVRPKSFEETILPIPSMLANNFL</sequence>
<dbReference type="HOGENOM" id="CLU_119743_0_0_1"/>
<protein>
    <submittedName>
        <fullName evidence="2">Uncharacterized protein</fullName>
    </submittedName>
</protein>
<evidence type="ECO:0000256" key="1">
    <source>
        <dbReference type="SAM" id="Coils"/>
    </source>
</evidence>
<accession>A0A0E0PXD6</accession>
<reference evidence="3" key="1">
    <citation type="submission" date="2013-06" db="EMBL/GenBank/DDBJ databases">
        <authorList>
            <person name="Zhao Q."/>
        </authorList>
    </citation>
    <scope>NUCLEOTIDE SEQUENCE</scope>
    <source>
        <strain evidence="3">cv. W1943</strain>
    </source>
</reference>
<evidence type="ECO:0000313" key="2">
    <source>
        <dbReference type="EnsemblPlants" id="ORUFI06G14420.1"/>
    </source>
</evidence>
<reference evidence="2" key="2">
    <citation type="submission" date="2015-06" db="UniProtKB">
        <authorList>
            <consortium name="EnsemblPlants"/>
        </authorList>
    </citation>
    <scope>IDENTIFICATION</scope>
</reference>
<proteinExistence type="predicted"/>
<dbReference type="Gramene" id="ORUFI06G14420.1">
    <property type="protein sequence ID" value="ORUFI06G14420.1"/>
    <property type="gene ID" value="ORUFI06G14420"/>
</dbReference>